<organism evidence="2">
    <name type="scientific">Anguilla anguilla</name>
    <name type="common">European freshwater eel</name>
    <name type="synonym">Muraena anguilla</name>
    <dbReference type="NCBI Taxonomy" id="7936"/>
    <lineage>
        <taxon>Eukaryota</taxon>
        <taxon>Metazoa</taxon>
        <taxon>Chordata</taxon>
        <taxon>Craniata</taxon>
        <taxon>Vertebrata</taxon>
        <taxon>Euteleostomi</taxon>
        <taxon>Actinopterygii</taxon>
        <taxon>Neopterygii</taxon>
        <taxon>Teleostei</taxon>
        <taxon>Anguilliformes</taxon>
        <taxon>Anguillidae</taxon>
        <taxon>Anguilla</taxon>
    </lineage>
</organism>
<accession>A0A0E9RYA5</accession>
<dbReference type="EMBL" id="GBXM01075207">
    <property type="protein sequence ID" value="JAH33370.1"/>
    <property type="molecule type" value="Transcribed_RNA"/>
</dbReference>
<sequence>MSYSQWLELVFFVLAITFCFWSPL</sequence>
<evidence type="ECO:0000313" key="2">
    <source>
        <dbReference type="EMBL" id="JAH33370.1"/>
    </source>
</evidence>
<proteinExistence type="predicted"/>
<reference evidence="2" key="1">
    <citation type="submission" date="2014-11" db="EMBL/GenBank/DDBJ databases">
        <authorList>
            <person name="Amaro Gonzalez C."/>
        </authorList>
    </citation>
    <scope>NUCLEOTIDE SEQUENCE</scope>
</reference>
<protein>
    <submittedName>
        <fullName evidence="2">Uncharacterized protein</fullName>
    </submittedName>
</protein>
<evidence type="ECO:0000256" key="1">
    <source>
        <dbReference type="SAM" id="Phobius"/>
    </source>
</evidence>
<keyword evidence="1" id="KW-1133">Transmembrane helix</keyword>
<keyword evidence="1" id="KW-0472">Membrane</keyword>
<name>A0A0E9RYA5_ANGAN</name>
<reference evidence="2" key="2">
    <citation type="journal article" date="2015" name="Fish Shellfish Immunol.">
        <title>Early steps in the European eel (Anguilla anguilla)-Vibrio vulnificus interaction in the gills: Role of the RtxA13 toxin.</title>
        <authorList>
            <person name="Callol A."/>
            <person name="Pajuelo D."/>
            <person name="Ebbesson L."/>
            <person name="Teles M."/>
            <person name="MacKenzie S."/>
            <person name="Amaro C."/>
        </authorList>
    </citation>
    <scope>NUCLEOTIDE SEQUENCE</scope>
</reference>
<feature type="transmembrane region" description="Helical" evidence="1">
    <location>
        <begin position="6"/>
        <end position="23"/>
    </location>
</feature>
<dbReference type="AlphaFoldDB" id="A0A0E9RYA5"/>
<keyword evidence="1" id="KW-0812">Transmembrane</keyword>